<evidence type="ECO:0000313" key="1">
    <source>
        <dbReference type="EMBL" id="QCK85615.1"/>
    </source>
</evidence>
<dbReference type="RefSeq" id="WP_137098949.1">
    <property type="nucleotide sequence ID" value="NZ_CP039865.1"/>
</dbReference>
<organism evidence="1 2">
    <name type="scientific">Phreatobacter aquaticus</name>
    <dbReference type="NCBI Taxonomy" id="2570229"/>
    <lineage>
        <taxon>Bacteria</taxon>
        <taxon>Pseudomonadati</taxon>
        <taxon>Pseudomonadota</taxon>
        <taxon>Alphaproteobacteria</taxon>
        <taxon>Hyphomicrobiales</taxon>
        <taxon>Phreatobacteraceae</taxon>
        <taxon>Phreatobacter</taxon>
    </lineage>
</organism>
<dbReference type="OrthoDB" id="8453614at2"/>
<dbReference type="KEGG" id="paqt:E8L99_07450"/>
<proteinExistence type="predicted"/>
<dbReference type="Proteomes" id="UP000298588">
    <property type="component" value="Chromosome"/>
</dbReference>
<dbReference type="AlphaFoldDB" id="A0A4D7QFH8"/>
<gene>
    <name evidence="1" type="ORF">E8L99_07450</name>
</gene>
<keyword evidence="2" id="KW-1185">Reference proteome</keyword>
<sequence length="103" mass="10421">MLLGDLLARLHDATIAEQTLASLNDLILAATVSQRAVAAGVPLGTFAAEQVESYADGADDSEWTTVMGLMARADDPGAVLLRRALNHSGGAAASGCSCGGKHA</sequence>
<name>A0A4D7QFH8_9HYPH</name>
<dbReference type="EMBL" id="CP039865">
    <property type="protein sequence ID" value="QCK85615.1"/>
    <property type="molecule type" value="Genomic_DNA"/>
</dbReference>
<accession>A0A4D7QFH8</accession>
<reference evidence="1 2" key="1">
    <citation type="submission" date="2019-04" db="EMBL/GenBank/DDBJ databases">
        <title>Phreatobacter aquaticus sp. nov.</title>
        <authorList>
            <person name="Choi A."/>
            <person name="Baek K."/>
        </authorList>
    </citation>
    <scope>NUCLEOTIDE SEQUENCE [LARGE SCALE GENOMIC DNA]</scope>
    <source>
        <strain evidence="1 2">NMCR1094</strain>
    </source>
</reference>
<protein>
    <submittedName>
        <fullName evidence="1">Uncharacterized protein</fullName>
    </submittedName>
</protein>
<evidence type="ECO:0000313" key="2">
    <source>
        <dbReference type="Proteomes" id="UP000298588"/>
    </source>
</evidence>